<dbReference type="PROSITE" id="PS01081">
    <property type="entry name" value="HTH_TETR_1"/>
    <property type="match status" value="1"/>
</dbReference>
<dbReference type="InterPro" id="IPR050109">
    <property type="entry name" value="HTH-type_TetR-like_transc_reg"/>
</dbReference>
<proteinExistence type="predicted"/>
<dbReference type="PANTHER" id="PTHR30055">
    <property type="entry name" value="HTH-TYPE TRANSCRIPTIONAL REGULATOR RUTR"/>
    <property type="match status" value="1"/>
</dbReference>
<dbReference type="PRINTS" id="PR00455">
    <property type="entry name" value="HTHTETR"/>
</dbReference>
<evidence type="ECO:0000313" key="4">
    <source>
        <dbReference type="EMBL" id="OCQ51450.1"/>
    </source>
</evidence>
<dbReference type="Gene3D" id="1.10.357.10">
    <property type="entry name" value="Tetracycline Repressor, domain 2"/>
    <property type="match status" value="1"/>
</dbReference>
<dbReference type="PROSITE" id="PS50977">
    <property type="entry name" value="HTH_TETR_2"/>
    <property type="match status" value="1"/>
</dbReference>
<dbReference type="RefSeq" id="WP_065824085.1">
    <property type="nucleotide sequence ID" value="NZ_CAWMQZ010000134.1"/>
</dbReference>
<dbReference type="PANTHER" id="PTHR30055:SF201">
    <property type="entry name" value="TRANSCRIPTIONAL REGULATORY PROTEIN"/>
    <property type="match status" value="1"/>
</dbReference>
<dbReference type="InterPro" id="IPR009057">
    <property type="entry name" value="Homeodomain-like_sf"/>
</dbReference>
<keyword evidence="1 2" id="KW-0238">DNA-binding</keyword>
<dbReference type="Pfam" id="PF17923">
    <property type="entry name" value="TetR_C_18"/>
    <property type="match status" value="1"/>
</dbReference>
<dbReference type="EMBL" id="LOMY01000134">
    <property type="protein sequence ID" value="OCQ51450.1"/>
    <property type="molecule type" value="Genomic_DNA"/>
</dbReference>
<dbReference type="InterPro" id="IPR001647">
    <property type="entry name" value="HTH_TetR"/>
</dbReference>
<evidence type="ECO:0000256" key="1">
    <source>
        <dbReference type="ARBA" id="ARBA00023125"/>
    </source>
</evidence>
<organism evidence="4 5">
    <name type="scientific">Photorhabdus australis subsp. thailandensis</name>
    <dbReference type="NCBI Taxonomy" id="2805096"/>
    <lineage>
        <taxon>Bacteria</taxon>
        <taxon>Pseudomonadati</taxon>
        <taxon>Pseudomonadota</taxon>
        <taxon>Gammaproteobacteria</taxon>
        <taxon>Enterobacterales</taxon>
        <taxon>Morganellaceae</taxon>
        <taxon>Photorhabdus</taxon>
    </lineage>
</organism>
<dbReference type="SUPFAM" id="SSF46689">
    <property type="entry name" value="Homeodomain-like"/>
    <property type="match status" value="1"/>
</dbReference>
<dbReference type="Pfam" id="PF00440">
    <property type="entry name" value="TetR_N"/>
    <property type="match status" value="1"/>
</dbReference>
<accession>A0A1C0U0K0</accession>
<sequence length="217" mass="25110">MQKKNSPVISIRKAPKQTRSMHLVANILEAATRILLQEGVHCFTTSRIAEKAGVSIGSLYQYFPNKQAILFSLQENEWKQTQQDLANILFDFTIPPLQRLRLAIKKFFHTECEEAVLRTALSDAAPFFRDSYETTQQEKETMLLVLRFINETIPNISDEHRYFISKLLLETMLSIGERLSSHTNSFEEVDKWAEAVSDMLCYYIENNIPKDSNNKSR</sequence>
<dbReference type="GO" id="GO:0000976">
    <property type="term" value="F:transcription cis-regulatory region binding"/>
    <property type="evidence" value="ECO:0007669"/>
    <property type="project" value="TreeGrafter"/>
</dbReference>
<evidence type="ECO:0000259" key="3">
    <source>
        <dbReference type="PROSITE" id="PS50977"/>
    </source>
</evidence>
<comment type="caution">
    <text evidence="4">The sequence shown here is derived from an EMBL/GenBank/DDBJ whole genome shotgun (WGS) entry which is preliminary data.</text>
</comment>
<evidence type="ECO:0000256" key="2">
    <source>
        <dbReference type="PROSITE-ProRule" id="PRU00335"/>
    </source>
</evidence>
<dbReference type="GO" id="GO:0003700">
    <property type="term" value="F:DNA-binding transcription factor activity"/>
    <property type="evidence" value="ECO:0007669"/>
    <property type="project" value="TreeGrafter"/>
</dbReference>
<reference evidence="4 5" key="1">
    <citation type="submission" date="2015-12" db="EMBL/GenBank/DDBJ databases">
        <title>Genome comparisons provide insights into the role of secondary metabolites in the pathogenic phase of the Photorhabdus life cycle.</title>
        <authorList>
            <person name="Tobias N.J."/>
            <person name="Mishra B."/>
            <person name="Gupta D.K."/>
            <person name="Thines M."/>
            <person name="Stinear T.P."/>
            <person name="Bode H.B."/>
        </authorList>
    </citation>
    <scope>NUCLEOTIDE SEQUENCE [LARGE SCALE GENOMIC DNA]</scope>
    <source>
        <strain evidence="4 5">PB68.1</strain>
    </source>
</reference>
<dbReference type="Proteomes" id="UP000093476">
    <property type="component" value="Unassembled WGS sequence"/>
</dbReference>
<protein>
    <submittedName>
        <fullName evidence="4">Fatty acid metabolism regulator protein</fullName>
    </submittedName>
</protein>
<evidence type="ECO:0000313" key="5">
    <source>
        <dbReference type="Proteomes" id="UP000093476"/>
    </source>
</evidence>
<dbReference type="STRING" id="286156.Ppb6_03367"/>
<dbReference type="PATRIC" id="fig|286156.4.peg.3849"/>
<dbReference type="InterPro" id="IPR023772">
    <property type="entry name" value="DNA-bd_HTH_TetR-type_CS"/>
</dbReference>
<feature type="DNA-binding region" description="H-T-H motif" evidence="2">
    <location>
        <begin position="44"/>
        <end position="63"/>
    </location>
</feature>
<name>A0A1C0U0K0_9GAMM</name>
<feature type="domain" description="HTH tetR-type" evidence="3">
    <location>
        <begin position="21"/>
        <end position="81"/>
    </location>
</feature>
<dbReference type="AlphaFoldDB" id="A0A1C0U0K0"/>
<gene>
    <name evidence="4" type="primary">fadR_2</name>
    <name evidence="4" type="ORF">Ppb6_03367</name>
</gene>
<keyword evidence="5" id="KW-1185">Reference proteome</keyword>
<dbReference type="InterPro" id="IPR040804">
    <property type="entry name" value="TetR_C_18"/>
</dbReference>